<feature type="compositionally biased region" description="Basic and acidic residues" evidence="1">
    <location>
        <begin position="240"/>
        <end position="254"/>
    </location>
</feature>
<feature type="region of interest" description="Disordered" evidence="1">
    <location>
        <begin position="1"/>
        <end position="115"/>
    </location>
</feature>
<feature type="non-terminal residue" evidence="4">
    <location>
        <position position="1"/>
    </location>
</feature>
<organism evidence="4 5">
    <name type="scientific">Cryptotermes secundus</name>
    <dbReference type="NCBI Taxonomy" id="105785"/>
    <lineage>
        <taxon>Eukaryota</taxon>
        <taxon>Metazoa</taxon>
        <taxon>Ecdysozoa</taxon>
        <taxon>Arthropoda</taxon>
        <taxon>Hexapoda</taxon>
        <taxon>Insecta</taxon>
        <taxon>Pterygota</taxon>
        <taxon>Neoptera</taxon>
        <taxon>Polyneoptera</taxon>
        <taxon>Dictyoptera</taxon>
        <taxon>Blattodea</taxon>
        <taxon>Blattoidea</taxon>
        <taxon>Termitoidae</taxon>
        <taxon>Kalotermitidae</taxon>
        <taxon>Cryptotermitinae</taxon>
        <taxon>Cryptotermes</taxon>
    </lineage>
</organism>
<feature type="compositionally biased region" description="Basic and acidic residues" evidence="1">
    <location>
        <begin position="46"/>
        <end position="62"/>
    </location>
</feature>
<gene>
    <name evidence="4" type="ORF">B7P43_G12041</name>
</gene>
<protein>
    <recommendedName>
        <fullName evidence="6">Protein unc-80-like protein</fullName>
    </recommendedName>
</protein>
<accession>A0A2J7Q8F2</accession>
<dbReference type="EMBL" id="NEVH01016955">
    <property type="protein sequence ID" value="PNF24859.1"/>
    <property type="molecule type" value="Genomic_DNA"/>
</dbReference>
<evidence type="ECO:0000259" key="3">
    <source>
        <dbReference type="Pfam" id="PF20262"/>
    </source>
</evidence>
<feature type="region of interest" description="Disordered" evidence="1">
    <location>
        <begin position="179"/>
        <end position="258"/>
    </location>
</feature>
<dbReference type="GO" id="GO:0034703">
    <property type="term" value="C:cation channel complex"/>
    <property type="evidence" value="ECO:0007669"/>
    <property type="project" value="TreeGrafter"/>
</dbReference>
<evidence type="ECO:0008006" key="6">
    <source>
        <dbReference type="Google" id="ProtNLM"/>
    </source>
</evidence>
<dbReference type="InterPro" id="IPR046460">
    <property type="entry name" value="UNC80_C"/>
</dbReference>
<dbReference type="GO" id="GO:0030424">
    <property type="term" value="C:axon"/>
    <property type="evidence" value="ECO:0007669"/>
    <property type="project" value="TreeGrafter"/>
</dbReference>
<feature type="compositionally biased region" description="Basic and acidic residues" evidence="1">
    <location>
        <begin position="182"/>
        <end position="191"/>
    </location>
</feature>
<sequence>GEETQTVDEKKGRRPPPSGRPFLLRRGTAGATTGSFKRRSLKLRRSGKEPKEIVDCDFKRTDSVQSKRKVSSLSDRSDISELGGGGEVSGEESPGILSDDQPPESPSDSNDADDTAKNMPWLKVVVQIANSFNFYCSHQSFCHPFCYRRHMRACSRLIKSVRRIYGDEFGIVAGNVWESDEEKQQQEDNKKDKTRGRKVSDQTSTQASPIRRKDSMGRRDRTERNADGSHSGRLLGSQRDSSRDIADQDVDKCRSNQQKSYVTSAATLSLGKTPKKDESEKLKEQPPILKYIKTQVRDIFHAPLAVLLKGAVILSEDNFVDILPITWELLLEANQEVAATAASLFILAAVRAPNQAMDIMHHGLHHQDPAARINAILRFQVLWKLRYQVWPRMEENANLTFKVPPPGIEFTLPSPKIGIESLPVVDPPWMLEVKTKVEEVTISQDSHRSLVTATKTRKKQQTELIKMALQAQEDKKRTERENFLITTIPITVQAAYEPSLYHAVGDDHDEGDEEQTETQLRNATHHIHSAHSLFPSCLCSAIIQIINLLDDAAVSPDGNAVYEVAYQVCYNTHNSIYIVSQVHRYYKS</sequence>
<reference evidence="4 5" key="1">
    <citation type="submission" date="2017-12" db="EMBL/GenBank/DDBJ databases">
        <title>Hemimetabolous genomes reveal molecular basis of termite eusociality.</title>
        <authorList>
            <person name="Harrison M.C."/>
            <person name="Jongepier E."/>
            <person name="Robertson H.M."/>
            <person name="Arning N."/>
            <person name="Bitard-Feildel T."/>
            <person name="Chao H."/>
            <person name="Childers C.P."/>
            <person name="Dinh H."/>
            <person name="Doddapaneni H."/>
            <person name="Dugan S."/>
            <person name="Gowin J."/>
            <person name="Greiner C."/>
            <person name="Han Y."/>
            <person name="Hu H."/>
            <person name="Hughes D.S.T."/>
            <person name="Huylmans A.-K."/>
            <person name="Kemena C."/>
            <person name="Kremer L.P.M."/>
            <person name="Lee S.L."/>
            <person name="Lopez-Ezquerra A."/>
            <person name="Mallet L."/>
            <person name="Monroy-Kuhn J.M."/>
            <person name="Moser A."/>
            <person name="Murali S.C."/>
            <person name="Muzny D.M."/>
            <person name="Otani S."/>
            <person name="Piulachs M.-D."/>
            <person name="Poelchau M."/>
            <person name="Qu J."/>
            <person name="Schaub F."/>
            <person name="Wada-Katsumata A."/>
            <person name="Worley K.C."/>
            <person name="Xie Q."/>
            <person name="Ylla G."/>
            <person name="Poulsen M."/>
            <person name="Gibbs R.A."/>
            <person name="Schal C."/>
            <person name="Richards S."/>
            <person name="Belles X."/>
            <person name="Korb J."/>
            <person name="Bornberg-Bauer E."/>
        </authorList>
    </citation>
    <scope>NUCLEOTIDE SEQUENCE [LARGE SCALE GENOMIC DNA]</scope>
    <source>
        <tissue evidence="4">Whole body</tissue>
    </source>
</reference>
<name>A0A2J7Q8F2_9NEOP</name>
<dbReference type="STRING" id="105785.A0A2J7Q8F2"/>
<feature type="domain" description="Protein UNC80 C-terminal" evidence="3">
    <location>
        <begin position="515"/>
        <end position="571"/>
    </location>
</feature>
<proteinExistence type="predicted"/>
<evidence type="ECO:0000313" key="4">
    <source>
        <dbReference type="EMBL" id="PNF24859.1"/>
    </source>
</evidence>
<evidence type="ECO:0000313" key="5">
    <source>
        <dbReference type="Proteomes" id="UP000235965"/>
    </source>
</evidence>
<dbReference type="Pfam" id="PF19424">
    <property type="entry name" value="UNC80"/>
    <property type="match status" value="1"/>
</dbReference>
<dbReference type="OrthoDB" id="5584001at2759"/>
<dbReference type="PANTHER" id="PTHR31781">
    <property type="entry name" value="UNC80"/>
    <property type="match status" value="1"/>
</dbReference>
<dbReference type="Proteomes" id="UP000235965">
    <property type="component" value="Unassembled WGS sequence"/>
</dbReference>
<feature type="domain" description="Protein UNC80 central region" evidence="2">
    <location>
        <begin position="5"/>
        <end position="507"/>
    </location>
</feature>
<evidence type="ECO:0000256" key="1">
    <source>
        <dbReference type="SAM" id="MobiDB-lite"/>
    </source>
</evidence>
<dbReference type="PANTHER" id="PTHR31781:SF1">
    <property type="entry name" value="PROTEIN UNC-80 HOMOLOG"/>
    <property type="match status" value="1"/>
</dbReference>
<dbReference type="InterPro" id="IPR045852">
    <property type="entry name" value="UNC80_central"/>
</dbReference>
<dbReference type="AlphaFoldDB" id="A0A2J7Q8F2"/>
<feature type="compositionally biased region" description="Basic residues" evidence="1">
    <location>
        <begin position="36"/>
        <end position="45"/>
    </location>
</feature>
<dbReference type="GO" id="GO:0055080">
    <property type="term" value="P:monoatomic cation homeostasis"/>
    <property type="evidence" value="ECO:0007669"/>
    <property type="project" value="TreeGrafter"/>
</dbReference>
<evidence type="ECO:0000259" key="2">
    <source>
        <dbReference type="Pfam" id="PF19424"/>
    </source>
</evidence>
<dbReference type="Pfam" id="PF20262">
    <property type="entry name" value="UNC80_C"/>
    <property type="match status" value="1"/>
</dbReference>
<feature type="compositionally biased region" description="Low complexity" evidence="1">
    <location>
        <begin position="91"/>
        <end position="100"/>
    </location>
</feature>
<comment type="caution">
    <text evidence="4">The sequence shown here is derived from an EMBL/GenBank/DDBJ whole genome shotgun (WGS) entry which is preliminary data.</text>
</comment>
<keyword evidence="5" id="KW-1185">Reference proteome</keyword>
<dbReference type="GO" id="GO:0005261">
    <property type="term" value="F:monoatomic cation channel activity"/>
    <property type="evidence" value="ECO:0007669"/>
    <property type="project" value="TreeGrafter"/>
</dbReference>
<dbReference type="InParanoid" id="A0A2J7Q8F2"/>
<feature type="compositionally biased region" description="Basic and acidic residues" evidence="1">
    <location>
        <begin position="211"/>
        <end position="227"/>
    </location>
</feature>